<dbReference type="GO" id="GO:0016757">
    <property type="term" value="F:glycosyltransferase activity"/>
    <property type="evidence" value="ECO:0007669"/>
    <property type="project" value="InterPro"/>
</dbReference>
<dbReference type="Proteomes" id="UP000006365">
    <property type="component" value="Chromosome"/>
</dbReference>
<protein>
    <submittedName>
        <fullName evidence="4">Glycosyl transferase group 1</fullName>
    </submittedName>
</protein>
<dbReference type="InterPro" id="IPR028098">
    <property type="entry name" value="Glyco_trans_4-like_N"/>
</dbReference>
<dbReference type="Pfam" id="PF13439">
    <property type="entry name" value="Glyco_transf_4"/>
    <property type="match status" value="1"/>
</dbReference>
<evidence type="ECO:0000313" key="4">
    <source>
        <dbReference type="EMBL" id="ADW16710.1"/>
    </source>
</evidence>
<evidence type="ECO:0000313" key="5">
    <source>
        <dbReference type="Proteomes" id="UP000006365"/>
    </source>
</evidence>
<reference evidence="4 5" key="1">
    <citation type="journal article" date="2011" name="Stand. Genomic Sci.">
        <title>Complete genome sequence of Desulfobulbus propionicus type strain (1pr3).</title>
        <authorList>
            <person name="Pagani I."/>
            <person name="Lapidus A."/>
            <person name="Nolan M."/>
            <person name="Lucas S."/>
            <person name="Hammon N."/>
            <person name="Deshpande S."/>
            <person name="Cheng J.F."/>
            <person name="Chertkov O."/>
            <person name="Davenport K."/>
            <person name="Tapia R."/>
            <person name="Han C."/>
            <person name="Goodwin L."/>
            <person name="Pitluck S."/>
            <person name="Liolios K."/>
            <person name="Mavromatis K."/>
            <person name="Ivanova N."/>
            <person name="Mikhailova N."/>
            <person name="Pati A."/>
            <person name="Chen A."/>
            <person name="Palaniappan K."/>
            <person name="Land M."/>
            <person name="Hauser L."/>
            <person name="Chang Y.J."/>
            <person name="Jeffries C.D."/>
            <person name="Detter J.C."/>
            <person name="Brambilla E."/>
            <person name="Kannan K.P."/>
            <person name="Djao O.D."/>
            <person name="Rohde M."/>
            <person name="Pukall R."/>
            <person name="Spring S."/>
            <person name="Goker M."/>
            <person name="Sikorski J."/>
            <person name="Woyke T."/>
            <person name="Bristow J."/>
            <person name="Eisen J.A."/>
            <person name="Markowitz V."/>
            <person name="Hugenholtz P."/>
            <person name="Kyrpides N.C."/>
            <person name="Klenk H.P."/>
        </authorList>
    </citation>
    <scope>NUCLEOTIDE SEQUENCE [LARGE SCALE GENOMIC DNA]</scope>
    <source>
        <strain evidence="5">ATCC 33891 / DSM 2032 / 1pr3</strain>
    </source>
</reference>
<dbReference type="AlphaFoldDB" id="A0A7U3YJU0"/>
<evidence type="ECO:0000259" key="3">
    <source>
        <dbReference type="Pfam" id="PF13439"/>
    </source>
</evidence>
<evidence type="ECO:0000256" key="1">
    <source>
        <dbReference type="ARBA" id="ARBA00022679"/>
    </source>
</evidence>
<dbReference type="InterPro" id="IPR001296">
    <property type="entry name" value="Glyco_trans_1"/>
</dbReference>
<dbReference type="FunFam" id="3.40.50.2000:FF:000119">
    <property type="entry name" value="Glycosyl transferase group 1"/>
    <property type="match status" value="1"/>
</dbReference>
<feature type="domain" description="Glycosyltransferase subfamily 4-like N-terminal" evidence="3">
    <location>
        <begin position="15"/>
        <end position="169"/>
    </location>
</feature>
<dbReference type="EMBL" id="CP002364">
    <property type="protein sequence ID" value="ADW16710.1"/>
    <property type="molecule type" value="Genomic_DNA"/>
</dbReference>
<evidence type="ECO:0000259" key="2">
    <source>
        <dbReference type="Pfam" id="PF00534"/>
    </source>
</evidence>
<dbReference type="KEGG" id="dpr:Despr_0530"/>
<gene>
    <name evidence="4" type="ordered locus">Despr_0530</name>
</gene>
<dbReference type="SUPFAM" id="SSF53756">
    <property type="entry name" value="UDP-Glycosyltransferase/glycogen phosphorylase"/>
    <property type="match status" value="1"/>
</dbReference>
<accession>A0A7U3YJU0</accession>
<dbReference type="PANTHER" id="PTHR46401">
    <property type="entry name" value="GLYCOSYLTRANSFERASE WBBK-RELATED"/>
    <property type="match status" value="1"/>
</dbReference>
<sequence>MRIGVDARLLSEPVTGIGRYTTELTRELVQLGGNFYLYTPKPPLASDWNNDNVILRSSRFESRIGKMLWSQTVLPYWAAQDKVDVFWGATHRLPRALPASMARVVTIHDLVWKCAGETMRPLSRWLEGRLMPDAIRLADRIMADSNSTAEAVTAEFPNAKDKVRVVHLGGTFHARPATFAALETFDIDRPYFLFVGTLEPRKNLDRLLAAFATLPENLRAETLLVIAGGKGWGGVNISSLLQQYDLERNVLVTGYVNDAQLATLYANAKFLVMPSLYEGFGLPLVEAMSYGVPVLTSDCSSLPEVAGDAGLLVNPHDSQAIADGLVELLTNDTRRLALAAKAQENAARFSWNKAAIRTMEIFAEAVNERRARLRLRL</sequence>
<keyword evidence="5" id="KW-1185">Reference proteome</keyword>
<dbReference type="Gene3D" id="3.40.50.2000">
    <property type="entry name" value="Glycogen Phosphorylase B"/>
    <property type="match status" value="2"/>
</dbReference>
<name>A0A7U3YJU0_DESPD</name>
<feature type="domain" description="Glycosyl transferase family 1" evidence="2">
    <location>
        <begin position="188"/>
        <end position="344"/>
    </location>
</feature>
<dbReference type="Pfam" id="PF00534">
    <property type="entry name" value="Glycos_transf_1"/>
    <property type="match status" value="1"/>
</dbReference>
<dbReference type="CDD" id="cd03809">
    <property type="entry name" value="GT4_MtfB-like"/>
    <property type="match status" value="1"/>
</dbReference>
<dbReference type="GO" id="GO:0009103">
    <property type="term" value="P:lipopolysaccharide biosynthetic process"/>
    <property type="evidence" value="ECO:0007669"/>
    <property type="project" value="TreeGrafter"/>
</dbReference>
<dbReference type="PANTHER" id="PTHR46401:SF2">
    <property type="entry name" value="GLYCOSYLTRANSFERASE WBBK-RELATED"/>
    <property type="match status" value="1"/>
</dbReference>
<proteinExistence type="predicted"/>
<keyword evidence="1 4" id="KW-0808">Transferase</keyword>
<dbReference type="RefSeq" id="WP_015723257.1">
    <property type="nucleotide sequence ID" value="NC_014972.1"/>
</dbReference>
<organism evidence="4 5">
    <name type="scientific">Desulfobulbus propionicus (strain ATCC 33891 / DSM 2032 / VKM B-1956 / 1pr3)</name>
    <dbReference type="NCBI Taxonomy" id="577650"/>
    <lineage>
        <taxon>Bacteria</taxon>
        <taxon>Pseudomonadati</taxon>
        <taxon>Thermodesulfobacteriota</taxon>
        <taxon>Desulfobulbia</taxon>
        <taxon>Desulfobulbales</taxon>
        <taxon>Desulfobulbaceae</taxon>
        <taxon>Desulfobulbus</taxon>
    </lineage>
</organism>